<dbReference type="Gene3D" id="3.10.580.10">
    <property type="entry name" value="CBS-domain"/>
    <property type="match status" value="1"/>
</dbReference>
<dbReference type="SMART" id="SM01091">
    <property type="entry name" value="CorC_HlyC"/>
    <property type="match status" value="1"/>
</dbReference>
<dbReference type="InterPro" id="IPR036318">
    <property type="entry name" value="FAD-bd_PCMH-like_sf"/>
</dbReference>
<keyword evidence="3 4" id="KW-0129">CBS domain</keyword>
<feature type="region of interest" description="Disordered" evidence="5">
    <location>
        <begin position="1"/>
        <end position="29"/>
    </location>
</feature>
<evidence type="ECO:0000256" key="5">
    <source>
        <dbReference type="SAM" id="MobiDB-lite"/>
    </source>
</evidence>
<dbReference type="PROSITE" id="PS51371">
    <property type="entry name" value="CBS"/>
    <property type="match status" value="2"/>
</dbReference>
<dbReference type="AlphaFoldDB" id="A0A3D9HPW7"/>
<accession>A0A3D9HPW7</accession>
<dbReference type="InterPro" id="IPR000644">
    <property type="entry name" value="CBS_dom"/>
</dbReference>
<dbReference type="InterPro" id="IPR046342">
    <property type="entry name" value="CBS_dom_sf"/>
</dbReference>
<evidence type="ECO:0000256" key="3">
    <source>
        <dbReference type="ARBA" id="ARBA00023122"/>
    </source>
</evidence>
<dbReference type="Proteomes" id="UP000256845">
    <property type="component" value="Unassembled WGS sequence"/>
</dbReference>
<keyword evidence="2" id="KW-0677">Repeat</keyword>
<evidence type="ECO:0000256" key="4">
    <source>
        <dbReference type="PROSITE-ProRule" id="PRU00703"/>
    </source>
</evidence>
<evidence type="ECO:0000313" key="7">
    <source>
        <dbReference type="EMBL" id="RED51499.1"/>
    </source>
</evidence>
<organism evidence="7 8">
    <name type="scientific">Aestuariispira insulae</name>
    <dbReference type="NCBI Taxonomy" id="1461337"/>
    <lineage>
        <taxon>Bacteria</taxon>
        <taxon>Pseudomonadati</taxon>
        <taxon>Pseudomonadota</taxon>
        <taxon>Alphaproteobacteria</taxon>
        <taxon>Rhodospirillales</taxon>
        <taxon>Kiloniellaceae</taxon>
        <taxon>Aestuariispira</taxon>
    </lineage>
</organism>
<dbReference type="PANTHER" id="PTHR22777:SF27">
    <property type="entry name" value="MAGNESIUM AND COBALT EFFLUX PROTEIN CORC"/>
    <property type="match status" value="1"/>
</dbReference>
<dbReference type="EMBL" id="QRDW01000003">
    <property type="protein sequence ID" value="RED51499.1"/>
    <property type="molecule type" value="Genomic_DNA"/>
</dbReference>
<sequence>MAHIQASNDDAADPSPSTEPQKPGGLRNLIRGLLGRNGDGGLRESLEEILEDHEDRDTPIDDSERQLLNNILKVGETTAEDVMIPRADIVSIEAGKSLREVVRIMVEMPHSRYPIYQGSQDDVIGMVHIKDVMRAMENPEKTFSLRKLRREVLFVAPTMRALDLLLNMRVSRHHMALVVDEYGGIDGLITIEDLVEEIVGEIQDEHDDDRGPEISQAADGSVRVDARFDLEEFESLFGQFMTEEEREEDIDTLGGFVFYLVGRVPVRGEIIRHDESGIEFEIVDGDPRRIKRLCVRNLP</sequence>
<dbReference type="InterPro" id="IPR016169">
    <property type="entry name" value="FAD-bd_PCMH_sub2"/>
</dbReference>
<proteinExistence type="inferred from homology"/>
<comment type="caution">
    <text evidence="7">The sequence shown here is derived from an EMBL/GenBank/DDBJ whole genome shotgun (WGS) entry which is preliminary data.</text>
</comment>
<comment type="similarity">
    <text evidence="1">Belongs to the UPF0053 family. Hemolysin C subfamily.</text>
</comment>
<evidence type="ECO:0000259" key="6">
    <source>
        <dbReference type="PROSITE" id="PS51371"/>
    </source>
</evidence>
<keyword evidence="8" id="KW-1185">Reference proteome</keyword>
<dbReference type="CDD" id="cd04590">
    <property type="entry name" value="CBS_pair_CorC_HlyC_assoc"/>
    <property type="match status" value="1"/>
</dbReference>
<dbReference type="Pfam" id="PF03471">
    <property type="entry name" value="CorC_HlyC"/>
    <property type="match status" value="1"/>
</dbReference>
<dbReference type="FunFam" id="3.10.580.10:FF:000002">
    <property type="entry name" value="Magnesium/cobalt efflux protein CorC"/>
    <property type="match status" value="1"/>
</dbReference>
<feature type="domain" description="CBS" evidence="6">
    <location>
        <begin position="83"/>
        <end position="142"/>
    </location>
</feature>
<dbReference type="SUPFAM" id="SSF54631">
    <property type="entry name" value="CBS-domain pair"/>
    <property type="match status" value="1"/>
</dbReference>
<dbReference type="Pfam" id="PF00571">
    <property type="entry name" value="CBS"/>
    <property type="match status" value="2"/>
</dbReference>
<dbReference type="GO" id="GO:0050660">
    <property type="term" value="F:flavin adenine dinucleotide binding"/>
    <property type="evidence" value="ECO:0007669"/>
    <property type="project" value="InterPro"/>
</dbReference>
<protein>
    <submittedName>
        <fullName evidence="7">CBS domain protein</fullName>
    </submittedName>
</protein>
<reference evidence="7 8" key="1">
    <citation type="submission" date="2018-07" db="EMBL/GenBank/DDBJ databases">
        <title>Genomic Encyclopedia of Type Strains, Phase III (KMG-III): the genomes of soil and plant-associated and newly described type strains.</title>
        <authorList>
            <person name="Whitman W."/>
        </authorList>
    </citation>
    <scope>NUCLEOTIDE SEQUENCE [LARGE SCALE GENOMIC DNA]</scope>
    <source>
        <strain evidence="7 8">CECT 8488</strain>
    </source>
</reference>
<dbReference type="InterPro" id="IPR005170">
    <property type="entry name" value="Transptr-assoc_dom"/>
</dbReference>
<dbReference type="OrthoDB" id="9805314at2"/>
<gene>
    <name evidence="7" type="ORF">DFP90_103301</name>
</gene>
<evidence type="ECO:0000313" key="8">
    <source>
        <dbReference type="Proteomes" id="UP000256845"/>
    </source>
</evidence>
<name>A0A3D9HPW7_9PROT</name>
<evidence type="ECO:0000256" key="1">
    <source>
        <dbReference type="ARBA" id="ARBA00006446"/>
    </source>
</evidence>
<dbReference type="GO" id="GO:0005886">
    <property type="term" value="C:plasma membrane"/>
    <property type="evidence" value="ECO:0007669"/>
    <property type="project" value="TreeGrafter"/>
</dbReference>
<dbReference type="Gene3D" id="3.30.465.10">
    <property type="match status" value="1"/>
</dbReference>
<evidence type="ECO:0000256" key="2">
    <source>
        <dbReference type="ARBA" id="ARBA00022737"/>
    </source>
</evidence>
<dbReference type="SUPFAM" id="SSF56176">
    <property type="entry name" value="FAD-binding/transporter-associated domain-like"/>
    <property type="match status" value="1"/>
</dbReference>
<dbReference type="InterPro" id="IPR044751">
    <property type="entry name" value="Ion_transp-like_CBS"/>
</dbReference>
<dbReference type="PANTHER" id="PTHR22777">
    <property type="entry name" value="HEMOLYSIN-RELATED"/>
    <property type="match status" value="1"/>
</dbReference>
<dbReference type="SMART" id="SM00116">
    <property type="entry name" value="CBS"/>
    <property type="match status" value="2"/>
</dbReference>
<feature type="domain" description="CBS" evidence="6">
    <location>
        <begin position="148"/>
        <end position="205"/>
    </location>
</feature>